<sequence>MSDDSELRLALVLSLPDDFEPEEIDEETASLAQSLSPLGTVVGTTTSARDPAGAKGIEVVIGVLMLTVTASRQLLENVVAVVKAWTERSSARSVVIEFAGDRLEITGASAADLDRLIELFVDRHTTREP</sequence>
<accession>A0ABV8GIA3</accession>
<protein>
    <submittedName>
        <fullName evidence="1">Uncharacterized protein</fullName>
    </submittedName>
</protein>
<organism evidence="1 2">
    <name type="scientific">Nonomuraea purpurea</name>
    <dbReference type="NCBI Taxonomy" id="1849276"/>
    <lineage>
        <taxon>Bacteria</taxon>
        <taxon>Bacillati</taxon>
        <taxon>Actinomycetota</taxon>
        <taxon>Actinomycetes</taxon>
        <taxon>Streptosporangiales</taxon>
        <taxon>Streptosporangiaceae</taxon>
        <taxon>Nonomuraea</taxon>
    </lineage>
</organism>
<reference evidence="2" key="1">
    <citation type="journal article" date="2019" name="Int. J. Syst. Evol. Microbiol.">
        <title>The Global Catalogue of Microorganisms (GCM) 10K type strain sequencing project: providing services to taxonomists for standard genome sequencing and annotation.</title>
        <authorList>
            <consortium name="The Broad Institute Genomics Platform"/>
            <consortium name="The Broad Institute Genome Sequencing Center for Infectious Disease"/>
            <person name="Wu L."/>
            <person name="Ma J."/>
        </authorList>
    </citation>
    <scope>NUCLEOTIDE SEQUENCE [LARGE SCALE GENOMIC DNA]</scope>
    <source>
        <strain evidence="2">TBRC 1276</strain>
    </source>
</reference>
<evidence type="ECO:0000313" key="2">
    <source>
        <dbReference type="Proteomes" id="UP001595851"/>
    </source>
</evidence>
<name>A0ABV8GIA3_9ACTN</name>
<evidence type="ECO:0000313" key="1">
    <source>
        <dbReference type="EMBL" id="MFC4013667.1"/>
    </source>
</evidence>
<dbReference type="EMBL" id="JBHSBI010000029">
    <property type="protein sequence ID" value="MFC4013667.1"/>
    <property type="molecule type" value="Genomic_DNA"/>
</dbReference>
<gene>
    <name evidence="1" type="ORF">ACFOY2_41005</name>
</gene>
<keyword evidence="2" id="KW-1185">Reference proteome</keyword>
<proteinExistence type="predicted"/>
<dbReference type="Proteomes" id="UP001595851">
    <property type="component" value="Unassembled WGS sequence"/>
</dbReference>
<comment type="caution">
    <text evidence="1">The sequence shown here is derived from an EMBL/GenBank/DDBJ whole genome shotgun (WGS) entry which is preliminary data.</text>
</comment>
<dbReference type="RefSeq" id="WP_379533524.1">
    <property type="nucleotide sequence ID" value="NZ_JBHSBI010000029.1"/>
</dbReference>